<dbReference type="SUPFAM" id="SSF141457">
    <property type="entry name" value="BH3618-like"/>
    <property type="match status" value="1"/>
</dbReference>
<keyword evidence="5" id="KW-0966">Cell projection</keyword>
<evidence type="ECO:0000256" key="1">
    <source>
        <dbReference type="ARBA" id="ARBA00022490"/>
    </source>
</evidence>
<keyword evidence="3 4" id="KW-0810">Translation regulation</keyword>
<keyword evidence="4" id="KW-0143">Chaperone</keyword>
<comment type="subunit">
    <text evidence="4">Interacts with translational regulator CsrA and flagellin(s).</text>
</comment>
<keyword evidence="1 4" id="KW-0963">Cytoplasm</keyword>
<comment type="caution">
    <text evidence="5">The sequence shown here is derived from an EMBL/GenBank/DDBJ whole genome shotgun (WGS) entry which is preliminary data.</text>
</comment>
<dbReference type="InterPro" id="IPR003775">
    <property type="entry name" value="Flagellar_assembly_factor_FliW"/>
</dbReference>
<comment type="subcellular location">
    <subcellularLocation>
        <location evidence="4">Cytoplasm</location>
    </subcellularLocation>
</comment>
<sequence>MKCQSTRFGTLDVKDESLLVFPSGILGFPDWTKYVMLDHDTDAPFKWLQCVEEPQLAFVILDPAYFKPDYQITVTTDALIEIQKQDDDELSVVTILTIPSDDPSAVTANLRGPLVMNHRTRLCKQLVLSEDLPTRYPLFTPSAQSHAFAVAV</sequence>
<dbReference type="InterPro" id="IPR024046">
    <property type="entry name" value="Flagellar_assmbl_FliW_dom_sf"/>
</dbReference>
<comment type="function">
    <text evidence="4">Acts as an anti-CsrA protein, binds CsrA and prevents it from repressing translation of its target genes, one of which is flagellin. Binds to flagellin and participates in the assembly of the flagellum.</text>
</comment>
<keyword evidence="2 4" id="KW-1005">Bacterial flagellum biogenesis</keyword>
<comment type="similarity">
    <text evidence="4">Belongs to the FliW family.</text>
</comment>
<dbReference type="EMBL" id="CAJNBJ010000017">
    <property type="protein sequence ID" value="CAE6776939.1"/>
    <property type="molecule type" value="Genomic_DNA"/>
</dbReference>
<keyword evidence="5" id="KW-0282">Flagellum</keyword>
<dbReference type="Pfam" id="PF02623">
    <property type="entry name" value="FliW"/>
    <property type="match status" value="1"/>
</dbReference>
<evidence type="ECO:0000313" key="6">
    <source>
        <dbReference type="Proteomes" id="UP000675880"/>
    </source>
</evidence>
<name>A0ABM8RX87_9BACT</name>
<proteinExistence type="inferred from homology"/>
<gene>
    <name evidence="4 5" type="primary">fliW</name>
    <name evidence="5" type="ORF">NSPZN2_40564</name>
</gene>
<dbReference type="Gene3D" id="2.30.290.10">
    <property type="entry name" value="BH3618-like"/>
    <property type="match status" value="1"/>
</dbReference>
<evidence type="ECO:0000256" key="4">
    <source>
        <dbReference type="HAMAP-Rule" id="MF_01185"/>
    </source>
</evidence>
<reference evidence="5 6" key="1">
    <citation type="submission" date="2021-02" db="EMBL/GenBank/DDBJ databases">
        <authorList>
            <person name="Han P."/>
        </authorList>
    </citation>
    <scope>NUCLEOTIDE SEQUENCE [LARGE SCALE GENOMIC DNA]</scope>
    <source>
        <strain evidence="5">Candidatus Nitrospira sp. ZN2</strain>
    </source>
</reference>
<dbReference type="PANTHER" id="PTHR39190:SF1">
    <property type="entry name" value="FLAGELLAR ASSEMBLY FACTOR FLIW"/>
    <property type="match status" value="1"/>
</dbReference>
<evidence type="ECO:0000313" key="5">
    <source>
        <dbReference type="EMBL" id="CAE6776939.1"/>
    </source>
</evidence>
<organism evidence="5 6">
    <name type="scientific">Nitrospira defluvii</name>
    <dbReference type="NCBI Taxonomy" id="330214"/>
    <lineage>
        <taxon>Bacteria</taxon>
        <taxon>Pseudomonadati</taxon>
        <taxon>Nitrospirota</taxon>
        <taxon>Nitrospiria</taxon>
        <taxon>Nitrospirales</taxon>
        <taxon>Nitrospiraceae</taxon>
        <taxon>Nitrospira</taxon>
    </lineage>
</organism>
<keyword evidence="6" id="KW-1185">Reference proteome</keyword>
<evidence type="ECO:0000256" key="3">
    <source>
        <dbReference type="ARBA" id="ARBA00022845"/>
    </source>
</evidence>
<dbReference type="PANTHER" id="PTHR39190">
    <property type="entry name" value="FLAGELLAR ASSEMBLY FACTOR FLIW"/>
    <property type="match status" value="1"/>
</dbReference>
<accession>A0ABM8RX87</accession>
<dbReference type="HAMAP" id="MF_01185">
    <property type="entry name" value="FliW"/>
    <property type="match status" value="1"/>
</dbReference>
<dbReference type="Proteomes" id="UP000675880">
    <property type="component" value="Unassembled WGS sequence"/>
</dbReference>
<dbReference type="RefSeq" id="WP_213043367.1">
    <property type="nucleotide sequence ID" value="NZ_CAJNBJ010000017.1"/>
</dbReference>
<protein>
    <recommendedName>
        <fullName evidence="4">Flagellar assembly factor FliW</fullName>
    </recommendedName>
</protein>
<keyword evidence="5" id="KW-0969">Cilium</keyword>
<evidence type="ECO:0000256" key="2">
    <source>
        <dbReference type="ARBA" id="ARBA00022795"/>
    </source>
</evidence>